<dbReference type="SUPFAM" id="SSF53474">
    <property type="entry name" value="alpha/beta-Hydrolases"/>
    <property type="match status" value="1"/>
</dbReference>
<dbReference type="PANTHER" id="PTHR43433:SF5">
    <property type="entry name" value="AB HYDROLASE-1 DOMAIN-CONTAINING PROTEIN"/>
    <property type="match status" value="1"/>
</dbReference>
<dbReference type="InterPro" id="IPR022742">
    <property type="entry name" value="Hydrolase_4"/>
</dbReference>
<dbReference type="Proteomes" id="UP001597402">
    <property type="component" value="Unassembled WGS sequence"/>
</dbReference>
<organism evidence="2 3">
    <name type="scientific">Blastococcus deserti</name>
    <dbReference type="NCBI Taxonomy" id="2259033"/>
    <lineage>
        <taxon>Bacteria</taxon>
        <taxon>Bacillati</taxon>
        <taxon>Actinomycetota</taxon>
        <taxon>Actinomycetes</taxon>
        <taxon>Geodermatophilales</taxon>
        <taxon>Geodermatophilaceae</taxon>
        <taxon>Blastococcus</taxon>
    </lineage>
</organism>
<sequence length="295" mass="31225">MQLAIAPDDLRQLAEHDAVRRAFPGRAGPLAALDTGGEAVRGTALLVAGYTGSKEDFAPLLAPLAEAGYRVVAIDQRGQYESPGPDDPAAYSVEELGLDVVAVARVLREESGEPLHLLGHSFGGLVTRAAVLAEPTLFTSFTLLGSGPSKLTGGRADLLDHLGPLLDAGGVQLVHHTLEQVAMTDPRAQAIPAPTRAFYARRFLSNSAAGLRGMADAMLNEPDRVAELAATGLPMLVAHGEADDAWMPHVQADMAQRLGARHEVIEYSIHSPAVENPLRTLEVLLDFWADASARS</sequence>
<dbReference type="RefSeq" id="WP_376871272.1">
    <property type="nucleotide sequence ID" value="NZ_JBHUHP010000001.1"/>
</dbReference>
<evidence type="ECO:0000313" key="3">
    <source>
        <dbReference type="Proteomes" id="UP001597402"/>
    </source>
</evidence>
<keyword evidence="2" id="KW-0378">Hydrolase</keyword>
<reference evidence="3" key="1">
    <citation type="journal article" date="2019" name="Int. J. Syst. Evol. Microbiol.">
        <title>The Global Catalogue of Microorganisms (GCM) 10K type strain sequencing project: providing services to taxonomists for standard genome sequencing and annotation.</title>
        <authorList>
            <consortium name="The Broad Institute Genomics Platform"/>
            <consortium name="The Broad Institute Genome Sequencing Center for Infectious Disease"/>
            <person name="Wu L."/>
            <person name="Ma J."/>
        </authorList>
    </citation>
    <scope>NUCLEOTIDE SEQUENCE [LARGE SCALE GENOMIC DNA]</scope>
    <source>
        <strain evidence="3">JCM 3338</strain>
    </source>
</reference>
<dbReference type="Gene3D" id="3.40.50.1820">
    <property type="entry name" value="alpha/beta hydrolase"/>
    <property type="match status" value="1"/>
</dbReference>
<dbReference type="PANTHER" id="PTHR43433">
    <property type="entry name" value="HYDROLASE, ALPHA/BETA FOLD FAMILY PROTEIN"/>
    <property type="match status" value="1"/>
</dbReference>
<evidence type="ECO:0000313" key="2">
    <source>
        <dbReference type="EMBL" id="MFD2090419.1"/>
    </source>
</evidence>
<comment type="caution">
    <text evidence="2">The sequence shown here is derived from an EMBL/GenBank/DDBJ whole genome shotgun (WGS) entry which is preliminary data.</text>
</comment>
<keyword evidence="3" id="KW-1185">Reference proteome</keyword>
<feature type="domain" description="Serine aminopeptidase S33" evidence="1">
    <location>
        <begin position="40"/>
        <end position="264"/>
    </location>
</feature>
<protein>
    <submittedName>
        <fullName evidence="2">Alpha/beta fold hydrolase</fullName>
    </submittedName>
</protein>
<accession>A0ABW4X5Z6</accession>
<dbReference type="EMBL" id="JBHUHP010000001">
    <property type="protein sequence ID" value="MFD2090419.1"/>
    <property type="molecule type" value="Genomic_DNA"/>
</dbReference>
<dbReference type="InterPro" id="IPR029058">
    <property type="entry name" value="AB_hydrolase_fold"/>
</dbReference>
<dbReference type="InterPro" id="IPR050471">
    <property type="entry name" value="AB_hydrolase"/>
</dbReference>
<dbReference type="Pfam" id="PF12146">
    <property type="entry name" value="Hydrolase_4"/>
    <property type="match status" value="1"/>
</dbReference>
<gene>
    <name evidence="2" type="ORF">ACFSHS_02415</name>
</gene>
<dbReference type="GO" id="GO:0016787">
    <property type="term" value="F:hydrolase activity"/>
    <property type="evidence" value="ECO:0007669"/>
    <property type="project" value="UniProtKB-KW"/>
</dbReference>
<proteinExistence type="predicted"/>
<name>A0ABW4X5Z6_9ACTN</name>
<evidence type="ECO:0000259" key="1">
    <source>
        <dbReference type="Pfam" id="PF12146"/>
    </source>
</evidence>